<name>A0A919G767_9MICO</name>
<reference evidence="3" key="1">
    <citation type="journal article" date="2014" name="Int. J. Syst. Evol. Microbiol.">
        <title>Complete genome sequence of Corynebacterium casei LMG S-19264T (=DSM 44701T), isolated from a smear-ripened cheese.</title>
        <authorList>
            <consortium name="US DOE Joint Genome Institute (JGI-PGF)"/>
            <person name="Walter F."/>
            <person name="Albersmeier A."/>
            <person name="Kalinowski J."/>
            <person name="Ruckert C."/>
        </authorList>
    </citation>
    <scope>NUCLEOTIDE SEQUENCE</scope>
    <source>
        <strain evidence="3">CGMCC 4.7398</strain>
    </source>
</reference>
<accession>A0A919G767</accession>
<dbReference type="Proteomes" id="UP000627369">
    <property type="component" value="Unassembled WGS sequence"/>
</dbReference>
<protein>
    <recommendedName>
        <fullName evidence="2">Glycosyltransferase 61 catalytic domain-containing protein</fullName>
    </recommendedName>
</protein>
<sequence length="586" mass="64573">MSHPRPGPLRSLLSKVRTKSPNAAGPDDQQPAVTRQQLELFQRAADPADVGVLVVLCDDRPVILGLSFQDWYPDADLTVLSEVRVKQGGRPFGLTQVRNDHDIVRALAALPPADLIVDLRQGRPDDVRSTFRRAYLTLADGGRYITRQEPGIPADDGDIVDEVRELARRQGLPTAERRALSDALDLGLGQALAGVSIDDDFLVLHKRGEHVIKLGVEETRAALAARGVEQRVIARVAPERRASASSIWSSEPVLGAERLGGTIDVGELVCTVYEKVLCAPRQVAVLERLLLPTSYFLPGRSSRRTRGMTYFGSDFSALPELDAEPEELPGTYYHLDNQIAGHYGHVITHDLSKLWAWDAALAEYPDLKVLISPHVETGEIPPYTYELLEAFGIGRERVHMITGPVRTERLITATQAFQQPAFLSPEARDVWARVVAGLLPRAGHDPLPERVFVSRRAASRRRCLNGDDVEQRFQDAGFVTIYPEDLSLPDQVRLFSSVPVIAGYAGSGLINTVFSSGPATRIVLASKSYWATNEYHIAALYGGDLHYFWCDPVPSDKSGNGFHADYVFDVERDGQALEKLLLSLDS</sequence>
<feature type="domain" description="Glycosyltransferase 61 catalytic" evidence="2">
    <location>
        <begin position="343"/>
        <end position="522"/>
    </location>
</feature>
<dbReference type="AlphaFoldDB" id="A0A919G767"/>
<dbReference type="RefSeq" id="WP_189671250.1">
    <property type="nucleotide sequence ID" value="NZ_BNAS01000007.1"/>
</dbReference>
<feature type="region of interest" description="Disordered" evidence="1">
    <location>
        <begin position="1"/>
        <end position="32"/>
    </location>
</feature>
<evidence type="ECO:0000256" key="1">
    <source>
        <dbReference type="SAM" id="MobiDB-lite"/>
    </source>
</evidence>
<comment type="caution">
    <text evidence="3">The sequence shown here is derived from an EMBL/GenBank/DDBJ whole genome shotgun (WGS) entry which is preliminary data.</text>
</comment>
<proteinExistence type="predicted"/>
<evidence type="ECO:0000313" key="3">
    <source>
        <dbReference type="EMBL" id="GHH78540.1"/>
    </source>
</evidence>
<dbReference type="InterPro" id="IPR049625">
    <property type="entry name" value="Glyco_transf_61_cat"/>
</dbReference>
<gene>
    <name evidence="3" type="ORF">GCM10017772_42160</name>
</gene>
<reference evidence="3" key="2">
    <citation type="submission" date="2020-09" db="EMBL/GenBank/DDBJ databases">
        <authorList>
            <person name="Sun Q."/>
            <person name="Zhou Y."/>
        </authorList>
    </citation>
    <scope>NUCLEOTIDE SEQUENCE</scope>
    <source>
        <strain evidence="3">CGMCC 4.7398</strain>
    </source>
</reference>
<evidence type="ECO:0000259" key="2">
    <source>
        <dbReference type="Pfam" id="PF04577"/>
    </source>
</evidence>
<dbReference type="EMBL" id="BNAS01000007">
    <property type="protein sequence ID" value="GHH78540.1"/>
    <property type="molecule type" value="Genomic_DNA"/>
</dbReference>
<keyword evidence="4" id="KW-1185">Reference proteome</keyword>
<organism evidence="3 4">
    <name type="scientific">Promicromonospora soli</name>
    <dbReference type="NCBI Taxonomy" id="2035533"/>
    <lineage>
        <taxon>Bacteria</taxon>
        <taxon>Bacillati</taxon>
        <taxon>Actinomycetota</taxon>
        <taxon>Actinomycetes</taxon>
        <taxon>Micrococcales</taxon>
        <taxon>Promicromonosporaceae</taxon>
        <taxon>Promicromonospora</taxon>
    </lineage>
</organism>
<dbReference type="Pfam" id="PF04577">
    <property type="entry name" value="Glyco_transf_61"/>
    <property type="match status" value="1"/>
</dbReference>
<evidence type="ECO:0000313" key="4">
    <source>
        <dbReference type="Proteomes" id="UP000627369"/>
    </source>
</evidence>
<dbReference type="GO" id="GO:0016757">
    <property type="term" value="F:glycosyltransferase activity"/>
    <property type="evidence" value="ECO:0007669"/>
    <property type="project" value="InterPro"/>
</dbReference>